<dbReference type="AlphaFoldDB" id="A0A8J6QH78"/>
<dbReference type="RefSeq" id="WP_191144631.1">
    <property type="nucleotide sequence ID" value="NZ_JACXAF010000009.1"/>
</dbReference>
<reference evidence="1" key="1">
    <citation type="submission" date="2020-09" db="EMBL/GenBank/DDBJ databases">
        <title>A novel bacterium of genus Neiella, isolated from South China Sea.</title>
        <authorList>
            <person name="Huang H."/>
            <person name="Mo K."/>
            <person name="Hu Y."/>
        </authorList>
    </citation>
    <scope>NUCLEOTIDE SEQUENCE</scope>
    <source>
        <strain evidence="1">HB171785</strain>
    </source>
</reference>
<organism evidence="1 2">
    <name type="scientific">Neiella litorisoli</name>
    <dbReference type="NCBI Taxonomy" id="2771431"/>
    <lineage>
        <taxon>Bacteria</taxon>
        <taxon>Pseudomonadati</taxon>
        <taxon>Pseudomonadota</taxon>
        <taxon>Gammaproteobacteria</taxon>
        <taxon>Alteromonadales</taxon>
        <taxon>Echinimonadaceae</taxon>
        <taxon>Neiella</taxon>
    </lineage>
</organism>
<evidence type="ECO:0000313" key="2">
    <source>
        <dbReference type="Proteomes" id="UP000638014"/>
    </source>
</evidence>
<protein>
    <submittedName>
        <fullName evidence="1">Uncharacterized protein</fullName>
    </submittedName>
</protein>
<name>A0A8J6QH78_9GAMM</name>
<comment type="caution">
    <text evidence="1">The sequence shown here is derived from an EMBL/GenBank/DDBJ whole genome shotgun (WGS) entry which is preliminary data.</text>
</comment>
<gene>
    <name evidence="1" type="ORF">IC617_08800</name>
</gene>
<accession>A0A8J6QH78</accession>
<evidence type="ECO:0000313" key="1">
    <source>
        <dbReference type="EMBL" id="MBD1389525.1"/>
    </source>
</evidence>
<sequence length="69" mass="7598">MADVSDAVDEVINVLEARFSSSEDQKELVLKSLMLATTGALMATENDECGMVFDDYKSTFSVEKLSEQD</sequence>
<keyword evidence="2" id="KW-1185">Reference proteome</keyword>
<proteinExistence type="predicted"/>
<dbReference type="Proteomes" id="UP000638014">
    <property type="component" value="Unassembled WGS sequence"/>
</dbReference>
<dbReference type="EMBL" id="JACXAF010000009">
    <property type="protein sequence ID" value="MBD1389525.1"/>
    <property type="molecule type" value="Genomic_DNA"/>
</dbReference>